<evidence type="ECO:0000313" key="2">
    <source>
        <dbReference type="Proteomes" id="UP001558613"/>
    </source>
</evidence>
<organism evidence="1 2">
    <name type="scientific">Cirrhinus molitorella</name>
    <name type="common">mud carp</name>
    <dbReference type="NCBI Taxonomy" id="172907"/>
    <lineage>
        <taxon>Eukaryota</taxon>
        <taxon>Metazoa</taxon>
        <taxon>Chordata</taxon>
        <taxon>Craniata</taxon>
        <taxon>Vertebrata</taxon>
        <taxon>Euteleostomi</taxon>
        <taxon>Actinopterygii</taxon>
        <taxon>Neopterygii</taxon>
        <taxon>Teleostei</taxon>
        <taxon>Ostariophysi</taxon>
        <taxon>Cypriniformes</taxon>
        <taxon>Cyprinidae</taxon>
        <taxon>Labeoninae</taxon>
        <taxon>Labeonini</taxon>
        <taxon>Cirrhinus</taxon>
    </lineage>
</organism>
<dbReference type="EMBL" id="JAYMGO010000007">
    <property type="protein sequence ID" value="KAL1271251.1"/>
    <property type="molecule type" value="Genomic_DNA"/>
</dbReference>
<comment type="caution">
    <text evidence="1">The sequence shown here is derived from an EMBL/GenBank/DDBJ whole genome shotgun (WGS) entry which is preliminary data.</text>
</comment>
<reference evidence="1 2" key="1">
    <citation type="submission" date="2023-09" db="EMBL/GenBank/DDBJ databases">
        <authorList>
            <person name="Wang M."/>
        </authorList>
    </citation>
    <scope>NUCLEOTIDE SEQUENCE [LARGE SCALE GENOMIC DNA]</scope>
    <source>
        <strain evidence="1">GT-2023</strain>
        <tissue evidence="1">Liver</tissue>
    </source>
</reference>
<evidence type="ECO:0000313" key="1">
    <source>
        <dbReference type="EMBL" id="KAL1271251.1"/>
    </source>
</evidence>
<gene>
    <name evidence="1" type="ORF">QQF64_030267</name>
</gene>
<protein>
    <submittedName>
        <fullName evidence="1">Uncharacterized protein</fullName>
    </submittedName>
</protein>
<proteinExistence type="predicted"/>
<dbReference type="Proteomes" id="UP001558613">
    <property type="component" value="Unassembled WGS sequence"/>
</dbReference>
<name>A0ABR3N360_9TELE</name>
<sequence>MPLKQFQSDVHYVAQSSQSAYDSVAVSHTVGNGSYQTFFQSIALHSALTGFILTCHEAANICNFCDLRFIPYIRVGYNGPERVLEQDWVYWPI</sequence>
<accession>A0ABR3N360</accession>
<keyword evidence="2" id="KW-1185">Reference proteome</keyword>